<dbReference type="RefSeq" id="WP_154864941.1">
    <property type="nucleotide sequence ID" value="NZ_CABHNJ010000033.1"/>
</dbReference>
<dbReference type="AlphaFoldDB" id="A0A564TRE4"/>
<gene>
    <name evidence="1" type="ORF">SSSS39_00143</name>
</gene>
<organism evidence="1 2">
    <name type="scientific">Streptococcus vestibularis</name>
    <dbReference type="NCBI Taxonomy" id="1343"/>
    <lineage>
        <taxon>Bacteria</taxon>
        <taxon>Bacillati</taxon>
        <taxon>Bacillota</taxon>
        <taxon>Bacilli</taxon>
        <taxon>Lactobacillales</taxon>
        <taxon>Streptococcaceae</taxon>
        <taxon>Streptococcus</taxon>
    </lineage>
</organism>
<dbReference type="EMBL" id="CABHNJ010000033">
    <property type="protein sequence ID" value="VUX09837.1"/>
    <property type="molecule type" value="Genomic_DNA"/>
</dbReference>
<dbReference type="InterPro" id="IPR006524">
    <property type="entry name" value="ArpU-like"/>
</dbReference>
<dbReference type="NCBIfam" id="TIGR01637">
    <property type="entry name" value="phage_arpU"/>
    <property type="match status" value="1"/>
</dbReference>
<proteinExistence type="predicted"/>
<reference evidence="1 2" key="1">
    <citation type="submission" date="2019-07" db="EMBL/GenBank/DDBJ databases">
        <authorList>
            <person name="Hibberd C M."/>
            <person name="Gehrig L. J."/>
            <person name="Chang H.-W."/>
            <person name="Venkatesh S."/>
        </authorList>
    </citation>
    <scope>NUCLEOTIDE SEQUENCE [LARGE SCALE GENOMIC DNA]</scope>
    <source>
        <strain evidence="1">Streptococcus_salivarius_SS_Bg39</strain>
    </source>
</reference>
<evidence type="ECO:0000313" key="2">
    <source>
        <dbReference type="Proteomes" id="UP000380217"/>
    </source>
</evidence>
<protein>
    <recommendedName>
        <fullName evidence="3">Phage transcriptional regulator, ArpU family</fullName>
    </recommendedName>
</protein>
<evidence type="ECO:0008006" key="3">
    <source>
        <dbReference type="Google" id="ProtNLM"/>
    </source>
</evidence>
<dbReference type="Proteomes" id="UP000380217">
    <property type="component" value="Unassembled WGS sequence"/>
</dbReference>
<name>A0A564TRE4_STRVE</name>
<sequence length="151" mass="17442">MASINLFAEVNKTATKNKAIKVLSRYRMLTRIAGLEYAPEVTASFSLEPKSFDGMIHSQTESMVTRKVAAEQDLQAIVRAINALSDRHYSQILIECYCRNRKQYNIEVYMDLGYSESEYYRMREQAILEFAENYRNGECLVFSGDYCEENA</sequence>
<accession>A0A564TRE4</accession>
<evidence type="ECO:0000313" key="1">
    <source>
        <dbReference type="EMBL" id="VUX09837.1"/>
    </source>
</evidence>